<dbReference type="Proteomes" id="UP000543030">
    <property type="component" value="Unassembled WGS sequence"/>
</dbReference>
<keyword evidence="2" id="KW-0732">Signal</keyword>
<dbReference type="AlphaFoldDB" id="A0A840RAT6"/>
<dbReference type="RefSeq" id="WP_184096729.1">
    <property type="nucleotide sequence ID" value="NZ_JACHHN010000001.1"/>
</dbReference>
<evidence type="ECO:0000256" key="1">
    <source>
        <dbReference type="ARBA" id="ARBA00007613"/>
    </source>
</evidence>
<keyword evidence="4" id="KW-1185">Reference proteome</keyword>
<dbReference type="GO" id="GO:0015562">
    <property type="term" value="F:efflux transmembrane transporter activity"/>
    <property type="evidence" value="ECO:0007669"/>
    <property type="project" value="InterPro"/>
</dbReference>
<keyword evidence="2" id="KW-0812">Transmembrane</keyword>
<reference evidence="3 4" key="1">
    <citation type="submission" date="2020-08" db="EMBL/GenBank/DDBJ databases">
        <title>Genomic Encyclopedia of Type Strains, Phase IV (KMG-IV): sequencing the most valuable type-strain genomes for metagenomic binning, comparative biology and taxonomic classification.</title>
        <authorList>
            <person name="Goeker M."/>
        </authorList>
    </citation>
    <scope>NUCLEOTIDE SEQUENCE [LARGE SCALE GENOMIC DNA]</scope>
    <source>
        <strain evidence="3 4">DSM 18233</strain>
    </source>
</reference>
<sequence length="492" mass="51845">MPRRFLVVPLVAMIAGCAVGPDFKSPDAPAAQRYNQVPVAAQTASSKGLVGDAQQIVAGQVQDDWWALFGSDKLNALVAEGLAHSPNLDQLKATLRQAQENYNAQYGSTVFPQVDGSLSASRNRISAATSGTGGSYIYNLYNASVNVSYTLDIFSGNRRELESAEAQVDSQRYQLEAARLTLAANVVTAAITEASLRKQVEVTKGLVDLQQSQLDILQKQFKLGAVSQADVSTQQTQVATIKASLPDLNKSLNQARTQLAVLLGRTPDNGTPALALEDLHLPTNLPVSLPSELVRARPDIQASEALVHAATAQVGVATANLYPKITLTGSAGLASQSFKTVSFGNDGLWSIGAGLAQPLFHGGALRAQKRAAEAGLDSALAQYRQVVLNAFKNVSDSLQALDQDALALQARVDAADAAKRSLDFTQARFKLGGTSFAALLISQLQYQQTQLNMWTASAARLTDTAALFQSVGGPVRAETTVANNASAPASGG</sequence>
<comment type="caution">
    <text evidence="3">The sequence shown here is derived from an EMBL/GenBank/DDBJ whole genome shotgun (WGS) entry which is preliminary data.</text>
</comment>
<feature type="signal peptide" evidence="2">
    <location>
        <begin position="1"/>
        <end position="20"/>
    </location>
</feature>
<dbReference type="EMBL" id="JACHHN010000001">
    <property type="protein sequence ID" value="MBB5189533.1"/>
    <property type="molecule type" value="Genomic_DNA"/>
</dbReference>
<name>A0A840RAT6_9NEIS</name>
<evidence type="ECO:0000313" key="4">
    <source>
        <dbReference type="Proteomes" id="UP000543030"/>
    </source>
</evidence>
<dbReference type="InterPro" id="IPR003423">
    <property type="entry name" value="OMP_efflux"/>
</dbReference>
<dbReference type="PANTHER" id="PTHR30203">
    <property type="entry name" value="OUTER MEMBRANE CATION EFFLUX PROTEIN"/>
    <property type="match status" value="1"/>
</dbReference>
<dbReference type="Pfam" id="PF02321">
    <property type="entry name" value="OEP"/>
    <property type="match status" value="2"/>
</dbReference>
<dbReference type="Gene3D" id="1.20.1600.10">
    <property type="entry name" value="Outer membrane efflux proteins (OEP)"/>
    <property type="match status" value="1"/>
</dbReference>
<dbReference type="NCBIfam" id="TIGR01845">
    <property type="entry name" value="outer_NodT"/>
    <property type="match status" value="1"/>
</dbReference>
<gene>
    <name evidence="3" type="ORF">HNQ50_000243</name>
</gene>
<proteinExistence type="inferred from homology"/>
<protein>
    <submittedName>
        <fullName evidence="3">NodT family efflux transporter outer membrane factor (OMF) lipoprotein</fullName>
    </submittedName>
</protein>
<comment type="similarity">
    <text evidence="1 2">Belongs to the outer membrane factor (OMF) (TC 1.B.17) family.</text>
</comment>
<dbReference type="PROSITE" id="PS51257">
    <property type="entry name" value="PROKAR_LIPOPROTEIN"/>
    <property type="match status" value="1"/>
</dbReference>
<evidence type="ECO:0000256" key="2">
    <source>
        <dbReference type="RuleBase" id="RU362097"/>
    </source>
</evidence>
<dbReference type="PANTHER" id="PTHR30203:SF33">
    <property type="entry name" value="BLR4455 PROTEIN"/>
    <property type="match status" value="1"/>
</dbReference>
<keyword evidence="2 3" id="KW-0449">Lipoprotein</keyword>
<dbReference type="GO" id="GO:0005886">
    <property type="term" value="C:plasma membrane"/>
    <property type="evidence" value="ECO:0007669"/>
    <property type="project" value="UniProtKB-SubCell"/>
</dbReference>
<keyword evidence="2" id="KW-0472">Membrane</keyword>
<feature type="chain" id="PRO_5033100242" evidence="2">
    <location>
        <begin position="21"/>
        <end position="492"/>
    </location>
</feature>
<dbReference type="InterPro" id="IPR010131">
    <property type="entry name" value="MdtP/NodT-like"/>
</dbReference>
<organism evidence="3 4">
    <name type="scientific">Silvimonas terrae</name>
    <dbReference type="NCBI Taxonomy" id="300266"/>
    <lineage>
        <taxon>Bacteria</taxon>
        <taxon>Pseudomonadati</taxon>
        <taxon>Pseudomonadota</taxon>
        <taxon>Betaproteobacteria</taxon>
        <taxon>Neisseriales</taxon>
        <taxon>Chitinibacteraceae</taxon>
        <taxon>Silvimonas</taxon>
    </lineage>
</organism>
<dbReference type="Gene3D" id="2.20.200.10">
    <property type="entry name" value="Outer membrane efflux proteins (OEP)"/>
    <property type="match status" value="1"/>
</dbReference>
<accession>A0A840RAT6</accession>
<keyword evidence="2" id="KW-1134">Transmembrane beta strand</keyword>
<evidence type="ECO:0000313" key="3">
    <source>
        <dbReference type="EMBL" id="MBB5189533.1"/>
    </source>
</evidence>
<comment type="subcellular location">
    <subcellularLocation>
        <location evidence="2">Cell membrane</location>
        <topology evidence="2">Lipid-anchor</topology>
    </subcellularLocation>
</comment>
<dbReference type="SUPFAM" id="SSF56954">
    <property type="entry name" value="Outer membrane efflux proteins (OEP)"/>
    <property type="match status" value="1"/>
</dbReference>
<keyword evidence="2" id="KW-0564">Palmitate</keyword>